<dbReference type="SUPFAM" id="SSF51569">
    <property type="entry name" value="Aldolase"/>
    <property type="match status" value="1"/>
</dbReference>
<dbReference type="InterPro" id="IPR002220">
    <property type="entry name" value="DapA-like"/>
</dbReference>
<organism evidence="2">
    <name type="scientific">Boseongicola sp. SB0664_bin_43</name>
    <dbReference type="NCBI Taxonomy" id="2604844"/>
    <lineage>
        <taxon>Bacteria</taxon>
        <taxon>Pseudomonadati</taxon>
        <taxon>Pseudomonadota</taxon>
        <taxon>Alphaproteobacteria</taxon>
        <taxon>Rhodobacterales</taxon>
        <taxon>Paracoccaceae</taxon>
        <taxon>Boseongicola</taxon>
    </lineage>
</organism>
<proteinExistence type="predicted"/>
<dbReference type="CDD" id="cd00408">
    <property type="entry name" value="DHDPS-like"/>
    <property type="match status" value="1"/>
</dbReference>
<dbReference type="PANTHER" id="PTHR12128">
    <property type="entry name" value="DIHYDRODIPICOLINATE SYNTHASE"/>
    <property type="match status" value="1"/>
</dbReference>
<keyword evidence="1" id="KW-0456">Lyase</keyword>
<dbReference type="SMART" id="SM01130">
    <property type="entry name" value="DHDPS"/>
    <property type="match status" value="1"/>
</dbReference>
<dbReference type="PRINTS" id="PR00146">
    <property type="entry name" value="DHPICSNTHASE"/>
</dbReference>
<sequence length="354" mass="37745">MAFMTDKRFNAAKVHTHSYPMRQVRNAFCHARQQFGLGSRRMERRDMSKARRGIYAAAVSPFRQDGTLHVQKLVAYCRHLITAGGCDGVAPIGTTGEGNSIAHRDRMALPGAFADAGFDPSRVIFGTGSCATQDAVDLTSATISAGFANVLALPPFYYKDPSDEGLYAYFSRLVEKVGDDRLRVYLYHFPQMSMTPIPVDVVVRLKQAFGPVIAGLKDSSGDLSQSLAFAEATGGVDAGFDVYPSSEAFLFDGLAGGCAGIISGSTNAFGAYSRAAMAAAGGPDSDAFAMVKAARAVASRYPLMAAMKQMEAWRSGDDSWTRMAPPLVPLDAGQAVRLKADVEGLRPSARAGPE</sequence>
<reference evidence="2" key="1">
    <citation type="submission" date="2019-09" db="EMBL/GenBank/DDBJ databases">
        <title>Characterisation of the sponge microbiome using genome-centric metagenomics.</title>
        <authorList>
            <person name="Engelberts J.P."/>
            <person name="Robbins S.J."/>
            <person name="De Goeij J.M."/>
            <person name="Aranda M."/>
            <person name="Bell S.C."/>
            <person name="Webster N.S."/>
        </authorList>
    </citation>
    <scope>NUCLEOTIDE SEQUENCE</scope>
    <source>
        <strain evidence="2">SB0664_bin_43</strain>
    </source>
</reference>
<dbReference type="PANTHER" id="PTHR12128:SF67">
    <property type="entry name" value="BLR3884 PROTEIN"/>
    <property type="match status" value="1"/>
</dbReference>
<evidence type="ECO:0000313" key="2">
    <source>
        <dbReference type="EMBL" id="MXY34585.1"/>
    </source>
</evidence>
<dbReference type="AlphaFoldDB" id="A0A6B0Y2U0"/>
<dbReference type="InterPro" id="IPR013785">
    <property type="entry name" value="Aldolase_TIM"/>
</dbReference>
<dbReference type="Pfam" id="PF00701">
    <property type="entry name" value="DHDPS"/>
    <property type="match status" value="1"/>
</dbReference>
<dbReference type="Gene3D" id="3.20.20.70">
    <property type="entry name" value="Aldolase class I"/>
    <property type="match status" value="1"/>
</dbReference>
<evidence type="ECO:0000256" key="1">
    <source>
        <dbReference type="ARBA" id="ARBA00023239"/>
    </source>
</evidence>
<protein>
    <submittedName>
        <fullName evidence="2">Dihydrodipicolinate synthase family protein</fullName>
    </submittedName>
</protein>
<dbReference type="EMBL" id="VXRY01000443">
    <property type="protein sequence ID" value="MXY34585.1"/>
    <property type="molecule type" value="Genomic_DNA"/>
</dbReference>
<accession>A0A6B0Y2U0</accession>
<comment type="caution">
    <text evidence="2">The sequence shown here is derived from an EMBL/GenBank/DDBJ whole genome shotgun (WGS) entry which is preliminary data.</text>
</comment>
<name>A0A6B0Y2U0_9RHOB</name>
<gene>
    <name evidence="2" type="ORF">F4Y60_10965</name>
</gene>
<dbReference type="GO" id="GO:0008840">
    <property type="term" value="F:4-hydroxy-tetrahydrodipicolinate synthase activity"/>
    <property type="evidence" value="ECO:0007669"/>
    <property type="project" value="TreeGrafter"/>
</dbReference>